<dbReference type="InterPro" id="IPR050765">
    <property type="entry name" value="Riboflavin_Biosynth_HTPR"/>
</dbReference>
<dbReference type="RefSeq" id="WP_204910140.1">
    <property type="nucleotide sequence ID" value="NZ_BAAAYR010000004.1"/>
</dbReference>
<feature type="domain" description="Bacterial bifunctional deaminase-reductase C-terminal" evidence="1">
    <location>
        <begin position="4"/>
        <end position="183"/>
    </location>
</feature>
<organism evidence="2 3">
    <name type="scientific">Microlunatus spumicola</name>
    <dbReference type="NCBI Taxonomy" id="81499"/>
    <lineage>
        <taxon>Bacteria</taxon>
        <taxon>Bacillati</taxon>
        <taxon>Actinomycetota</taxon>
        <taxon>Actinomycetes</taxon>
        <taxon>Propionibacteriales</taxon>
        <taxon>Propionibacteriaceae</taxon>
        <taxon>Microlunatus</taxon>
    </lineage>
</organism>
<reference evidence="3" key="1">
    <citation type="journal article" date="2019" name="Int. J. Syst. Evol. Microbiol.">
        <title>The Global Catalogue of Microorganisms (GCM) 10K type strain sequencing project: providing services to taxonomists for standard genome sequencing and annotation.</title>
        <authorList>
            <consortium name="The Broad Institute Genomics Platform"/>
            <consortium name="The Broad Institute Genome Sequencing Center for Infectious Disease"/>
            <person name="Wu L."/>
            <person name="Ma J."/>
        </authorList>
    </citation>
    <scope>NUCLEOTIDE SEQUENCE [LARGE SCALE GENOMIC DNA]</scope>
    <source>
        <strain evidence="3">JCM 16540</strain>
    </source>
</reference>
<dbReference type="Proteomes" id="UP001500767">
    <property type="component" value="Unassembled WGS sequence"/>
</dbReference>
<evidence type="ECO:0000259" key="1">
    <source>
        <dbReference type="Pfam" id="PF01872"/>
    </source>
</evidence>
<protein>
    <submittedName>
        <fullName evidence="2">Dihydrofolate reductase family protein</fullName>
    </submittedName>
</protein>
<gene>
    <name evidence="2" type="ORF">GCM10022197_34420</name>
</gene>
<sequence>MRALTYFIATSLDGRVAAPDGSTDDFPLDAAYLGELAEDWGDAFPTAFHAATGTEPPGTRFDAVVMGRATFEPALAAGVADPYAHLDTHVLSATLDPAALPAVRVVPGDAVAHVRALKAAPGGGIWLCGGGRLAAALVDEIDRLVVKLNPVTLGAGRPLLDGALAPRRWRLMSTRTYDVGVVLLEYEPEGR</sequence>
<dbReference type="PANTHER" id="PTHR38011">
    <property type="entry name" value="DIHYDROFOLATE REDUCTASE FAMILY PROTEIN (AFU_ORTHOLOGUE AFUA_8G06820)"/>
    <property type="match status" value="1"/>
</dbReference>
<dbReference type="Pfam" id="PF01872">
    <property type="entry name" value="RibD_C"/>
    <property type="match status" value="1"/>
</dbReference>
<dbReference type="InterPro" id="IPR024072">
    <property type="entry name" value="DHFR-like_dom_sf"/>
</dbReference>
<dbReference type="EMBL" id="BAAAYR010000004">
    <property type="protein sequence ID" value="GAA3574502.1"/>
    <property type="molecule type" value="Genomic_DNA"/>
</dbReference>
<dbReference type="PANTHER" id="PTHR38011:SF11">
    <property type="entry name" value="2,5-DIAMINO-6-RIBOSYLAMINO-4(3H)-PYRIMIDINONE 5'-PHOSPHATE REDUCTASE"/>
    <property type="match status" value="1"/>
</dbReference>
<dbReference type="InterPro" id="IPR002734">
    <property type="entry name" value="RibDG_C"/>
</dbReference>
<dbReference type="SUPFAM" id="SSF53597">
    <property type="entry name" value="Dihydrofolate reductase-like"/>
    <property type="match status" value="1"/>
</dbReference>
<name>A0ABP6XZD0_9ACTN</name>
<evidence type="ECO:0000313" key="3">
    <source>
        <dbReference type="Proteomes" id="UP001500767"/>
    </source>
</evidence>
<keyword evidence="3" id="KW-1185">Reference proteome</keyword>
<comment type="caution">
    <text evidence="2">The sequence shown here is derived from an EMBL/GenBank/DDBJ whole genome shotgun (WGS) entry which is preliminary data.</text>
</comment>
<evidence type="ECO:0000313" key="2">
    <source>
        <dbReference type="EMBL" id="GAA3574502.1"/>
    </source>
</evidence>
<dbReference type="Gene3D" id="3.40.430.10">
    <property type="entry name" value="Dihydrofolate Reductase, subunit A"/>
    <property type="match status" value="1"/>
</dbReference>
<accession>A0ABP6XZD0</accession>
<proteinExistence type="predicted"/>